<evidence type="ECO:0000256" key="2">
    <source>
        <dbReference type="ARBA" id="ARBA00023125"/>
    </source>
</evidence>
<dbReference type="SMART" id="SM00421">
    <property type="entry name" value="HTH_LUXR"/>
    <property type="match status" value="1"/>
</dbReference>
<dbReference type="GO" id="GO:0006355">
    <property type="term" value="P:regulation of DNA-templated transcription"/>
    <property type="evidence" value="ECO:0007669"/>
    <property type="project" value="InterPro"/>
</dbReference>
<dbReference type="Proteomes" id="UP000184041">
    <property type="component" value="Unassembled WGS sequence"/>
</dbReference>
<protein>
    <submittedName>
        <fullName evidence="5">Regulatory protein, luxR family</fullName>
    </submittedName>
</protein>
<dbReference type="CDD" id="cd06170">
    <property type="entry name" value="LuxR_C_like"/>
    <property type="match status" value="1"/>
</dbReference>
<dbReference type="OrthoDB" id="965844at2"/>
<dbReference type="InterPro" id="IPR016032">
    <property type="entry name" value="Sig_transdc_resp-reg_C-effctor"/>
</dbReference>
<dbReference type="Pfam" id="PF00196">
    <property type="entry name" value="GerE"/>
    <property type="match status" value="1"/>
</dbReference>
<dbReference type="InterPro" id="IPR000792">
    <property type="entry name" value="Tscrpt_reg_LuxR_C"/>
</dbReference>
<dbReference type="PANTHER" id="PTHR44688">
    <property type="entry name" value="DNA-BINDING TRANSCRIPTIONAL ACTIVATOR DEVR_DOSR"/>
    <property type="match status" value="1"/>
</dbReference>
<dbReference type="SUPFAM" id="SSF46894">
    <property type="entry name" value="C-terminal effector domain of the bipartite response regulators"/>
    <property type="match status" value="1"/>
</dbReference>
<evidence type="ECO:0000259" key="4">
    <source>
        <dbReference type="PROSITE" id="PS50043"/>
    </source>
</evidence>
<dbReference type="GO" id="GO:0003677">
    <property type="term" value="F:DNA binding"/>
    <property type="evidence" value="ECO:0007669"/>
    <property type="project" value="UniProtKB-KW"/>
</dbReference>
<dbReference type="PRINTS" id="PR00038">
    <property type="entry name" value="HTHLUXR"/>
</dbReference>
<keyword evidence="3" id="KW-0804">Transcription</keyword>
<dbReference type="STRING" id="1194090.SAMN05443144_108170"/>
<keyword evidence="6" id="KW-1185">Reference proteome</keyword>
<accession>A0A1M5BM79</accession>
<evidence type="ECO:0000313" key="5">
    <source>
        <dbReference type="EMBL" id="SHF43515.1"/>
    </source>
</evidence>
<evidence type="ECO:0000256" key="3">
    <source>
        <dbReference type="ARBA" id="ARBA00023163"/>
    </source>
</evidence>
<proteinExistence type="predicted"/>
<dbReference type="RefSeq" id="WP_084088162.1">
    <property type="nucleotide sequence ID" value="NZ_FQUS01000008.1"/>
</dbReference>
<dbReference type="Gene3D" id="1.10.10.10">
    <property type="entry name" value="Winged helix-like DNA-binding domain superfamily/Winged helix DNA-binding domain"/>
    <property type="match status" value="1"/>
</dbReference>
<dbReference type="InterPro" id="IPR036388">
    <property type="entry name" value="WH-like_DNA-bd_sf"/>
</dbReference>
<sequence length="84" mass="9741">MDREQKSSNQPSEKYTQALLKLSSREGEVLKLIIEDKTTSEIANDLHLSVRTIENHRYRICKKLNLRGRGALKRWIENVKSSTS</sequence>
<evidence type="ECO:0000313" key="6">
    <source>
        <dbReference type="Proteomes" id="UP000184041"/>
    </source>
</evidence>
<keyword evidence="2" id="KW-0238">DNA-binding</keyword>
<dbReference type="EMBL" id="FQUS01000008">
    <property type="protein sequence ID" value="SHF43515.1"/>
    <property type="molecule type" value="Genomic_DNA"/>
</dbReference>
<name>A0A1M5BM79_9BACT</name>
<dbReference type="PANTHER" id="PTHR44688:SF16">
    <property type="entry name" value="DNA-BINDING TRANSCRIPTIONAL ACTIVATOR DEVR_DOSR"/>
    <property type="match status" value="1"/>
</dbReference>
<organism evidence="5 6">
    <name type="scientific">Fodinibius roseus</name>
    <dbReference type="NCBI Taxonomy" id="1194090"/>
    <lineage>
        <taxon>Bacteria</taxon>
        <taxon>Pseudomonadati</taxon>
        <taxon>Balneolota</taxon>
        <taxon>Balneolia</taxon>
        <taxon>Balneolales</taxon>
        <taxon>Balneolaceae</taxon>
        <taxon>Fodinibius</taxon>
    </lineage>
</organism>
<gene>
    <name evidence="5" type="ORF">SAMN05443144_108170</name>
</gene>
<reference evidence="5 6" key="1">
    <citation type="submission" date="2016-11" db="EMBL/GenBank/DDBJ databases">
        <authorList>
            <person name="Jaros S."/>
            <person name="Januszkiewicz K."/>
            <person name="Wedrychowicz H."/>
        </authorList>
    </citation>
    <scope>NUCLEOTIDE SEQUENCE [LARGE SCALE GENOMIC DNA]</scope>
    <source>
        <strain evidence="5 6">DSM 21986</strain>
    </source>
</reference>
<dbReference type="PROSITE" id="PS50043">
    <property type="entry name" value="HTH_LUXR_2"/>
    <property type="match status" value="1"/>
</dbReference>
<keyword evidence="1" id="KW-0805">Transcription regulation</keyword>
<evidence type="ECO:0000256" key="1">
    <source>
        <dbReference type="ARBA" id="ARBA00023015"/>
    </source>
</evidence>
<dbReference type="AlphaFoldDB" id="A0A1M5BM79"/>
<dbReference type="PROSITE" id="PS00622">
    <property type="entry name" value="HTH_LUXR_1"/>
    <property type="match status" value="1"/>
</dbReference>
<feature type="domain" description="HTH luxR-type" evidence="4">
    <location>
        <begin position="15"/>
        <end position="80"/>
    </location>
</feature>